<accession>A0ABT5RQ27</accession>
<protein>
    <submittedName>
        <fullName evidence="10">Heavy metal response regulator transcription factor</fullName>
    </submittedName>
</protein>
<dbReference type="PROSITE" id="PS50110">
    <property type="entry name" value="RESPONSE_REGULATORY"/>
    <property type="match status" value="1"/>
</dbReference>
<feature type="DNA-binding region" description="OmpR/PhoB-type" evidence="7">
    <location>
        <begin position="125"/>
        <end position="223"/>
    </location>
</feature>
<organism evidence="10 11">
    <name type="scientific">Acidovorax benzenivorans</name>
    <dbReference type="NCBI Taxonomy" id="2987520"/>
    <lineage>
        <taxon>Bacteria</taxon>
        <taxon>Pseudomonadati</taxon>
        <taxon>Pseudomonadota</taxon>
        <taxon>Betaproteobacteria</taxon>
        <taxon>Burkholderiales</taxon>
        <taxon>Comamonadaceae</taxon>
        <taxon>Acidovorax</taxon>
    </lineage>
</organism>
<evidence type="ECO:0000256" key="2">
    <source>
        <dbReference type="ARBA" id="ARBA00023012"/>
    </source>
</evidence>
<feature type="domain" description="OmpR/PhoB-type" evidence="9">
    <location>
        <begin position="125"/>
        <end position="223"/>
    </location>
</feature>
<evidence type="ECO:0000256" key="6">
    <source>
        <dbReference type="PROSITE-ProRule" id="PRU00169"/>
    </source>
</evidence>
<dbReference type="SMART" id="SM00448">
    <property type="entry name" value="REC"/>
    <property type="match status" value="1"/>
</dbReference>
<keyword evidence="1 6" id="KW-0597">Phosphoprotein</keyword>
<gene>
    <name evidence="10" type="ORF">OIN59_00070</name>
</gene>
<evidence type="ECO:0000256" key="7">
    <source>
        <dbReference type="PROSITE-ProRule" id="PRU01091"/>
    </source>
</evidence>
<dbReference type="Gene3D" id="3.40.50.2300">
    <property type="match status" value="1"/>
</dbReference>
<dbReference type="Pfam" id="PF00072">
    <property type="entry name" value="Response_reg"/>
    <property type="match status" value="1"/>
</dbReference>
<evidence type="ECO:0000256" key="4">
    <source>
        <dbReference type="ARBA" id="ARBA00023125"/>
    </source>
</evidence>
<evidence type="ECO:0000256" key="3">
    <source>
        <dbReference type="ARBA" id="ARBA00023015"/>
    </source>
</evidence>
<dbReference type="PROSITE" id="PS51755">
    <property type="entry name" value="OMPR_PHOB"/>
    <property type="match status" value="1"/>
</dbReference>
<dbReference type="InterPro" id="IPR001789">
    <property type="entry name" value="Sig_transdc_resp-reg_receiver"/>
</dbReference>
<dbReference type="InterPro" id="IPR039420">
    <property type="entry name" value="WalR-like"/>
</dbReference>
<keyword evidence="5" id="KW-0804">Transcription</keyword>
<keyword evidence="4 7" id="KW-0238">DNA-binding</keyword>
<dbReference type="CDD" id="cd00383">
    <property type="entry name" value="trans_reg_C"/>
    <property type="match status" value="1"/>
</dbReference>
<dbReference type="NCBIfam" id="TIGR01387">
    <property type="entry name" value="cztR_silR_copR"/>
    <property type="match status" value="1"/>
</dbReference>
<dbReference type="PANTHER" id="PTHR48111">
    <property type="entry name" value="REGULATOR OF RPOS"/>
    <property type="match status" value="1"/>
</dbReference>
<dbReference type="InterPro" id="IPR036388">
    <property type="entry name" value="WH-like_DNA-bd_sf"/>
</dbReference>
<dbReference type="InterPro" id="IPR001867">
    <property type="entry name" value="OmpR/PhoB-type_DNA-bd"/>
</dbReference>
<dbReference type="RefSeq" id="WP_274105879.1">
    <property type="nucleotide sequence ID" value="NZ_JAPCKI010000001.1"/>
</dbReference>
<dbReference type="SMART" id="SM00862">
    <property type="entry name" value="Trans_reg_C"/>
    <property type="match status" value="1"/>
</dbReference>
<evidence type="ECO:0000259" key="8">
    <source>
        <dbReference type="PROSITE" id="PS50110"/>
    </source>
</evidence>
<dbReference type="Proteomes" id="UP001148932">
    <property type="component" value="Unassembled WGS sequence"/>
</dbReference>
<evidence type="ECO:0000259" key="9">
    <source>
        <dbReference type="PROSITE" id="PS51755"/>
    </source>
</evidence>
<dbReference type="InterPro" id="IPR006291">
    <property type="entry name" value="CusR-like"/>
</dbReference>
<dbReference type="Pfam" id="PF00486">
    <property type="entry name" value="Trans_reg_C"/>
    <property type="match status" value="1"/>
</dbReference>
<name>A0ABT5RQ27_9BURK</name>
<feature type="domain" description="Response regulatory" evidence="8">
    <location>
        <begin position="2"/>
        <end position="115"/>
    </location>
</feature>
<keyword evidence="11" id="KW-1185">Reference proteome</keyword>
<reference evidence="10" key="1">
    <citation type="submission" date="2022-10" db="EMBL/GenBank/DDBJ databases">
        <title>Description of microaerobic benzene degrading bacteria.</title>
        <authorList>
            <person name="Bedics A."/>
            <person name="Tancsics A."/>
            <person name="Banerjee S."/>
        </authorList>
    </citation>
    <scope>NUCLEOTIDE SEQUENCE</scope>
    <source>
        <strain evidence="10">D2M1</strain>
    </source>
</reference>
<dbReference type="CDD" id="cd19935">
    <property type="entry name" value="REC_OmpR_CusR-like"/>
    <property type="match status" value="1"/>
</dbReference>
<keyword evidence="2" id="KW-0902">Two-component regulatory system</keyword>
<dbReference type="InterPro" id="IPR011006">
    <property type="entry name" value="CheY-like_superfamily"/>
</dbReference>
<feature type="modified residue" description="4-aspartylphosphate" evidence="6">
    <location>
        <position position="51"/>
    </location>
</feature>
<comment type="caution">
    <text evidence="10">The sequence shown here is derived from an EMBL/GenBank/DDBJ whole genome shotgun (WGS) entry which is preliminary data.</text>
</comment>
<keyword evidence="3" id="KW-0805">Transcription regulation</keyword>
<evidence type="ECO:0000256" key="5">
    <source>
        <dbReference type="ARBA" id="ARBA00023163"/>
    </source>
</evidence>
<dbReference type="SUPFAM" id="SSF52172">
    <property type="entry name" value="CheY-like"/>
    <property type="match status" value="1"/>
</dbReference>
<proteinExistence type="predicted"/>
<dbReference type="EMBL" id="JAPCKI010000001">
    <property type="protein sequence ID" value="MDD2175801.1"/>
    <property type="molecule type" value="Genomic_DNA"/>
</dbReference>
<dbReference type="Gene3D" id="1.10.10.10">
    <property type="entry name" value="Winged helix-like DNA-binding domain superfamily/Winged helix DNA-binding domain"/>
    <property type="match status" value="1"/>
</dbReference>
<dbReference type="PANTHER" id="PTHR48111:SF76">
    <property type="entry name" value="TWO-COMPONENT RESPONSE REGULATOR"/>
    <property type="match status" value="1"/>
</dbReference>
<dbReference type="Gene3D" id="6.10.250.690">
    <property type="match status" value="1"/>
</dbReference>
<evidence type="ECO:0000313" key="10">
    <source>
        <dbReference type="EMBL" id="MDD2175801.1"/>
    </source>
</evidence>
<sequence>MRLLSIEDERSTAAYLYKGLTEHGHVVDTAFDGVEGLHLATSGHYDLILLDVGLPGASGWDVLQGIRTQHQTPVFFLSGRDEVEDRVKGLLLGADDYMVKPFAFSELLARIQVVARRRAPMSAPEGLLRVGELEVDTARRRVKRGKQRIDLTTQEFVLLDYLARHVGQVVSRTLIAQNVWDMHFDSDTNVVDVAVRRLRAKVDEPFPEKLIHTVRGVGYVLEHQNA</sequence>
<evidence type="ECO:0000313" key="11">
    <source>
        <dbReference type="Proteomes" id="UP001148932"/>
    </source>
</evidence>
<evidence type="ECO:0000256" key="1">
    <source>
        <dbReference type="ARBA" id="ARBA00022553"/>
    </source>
</evidence>